<evidence type="ECO:0000256" key="7">
    <source>
        <dbReference type="ARBA" id="ARBA00022989"/>
    </source>
</evidence>
<dbReference type="EMBL" id="JASSPP010000003">
    <property type="protein sequence ID" value="MDK9580367.1"/>
    <property type="molecule type" value="Genomic_DNA"/>
</dbReference>
<evidence type="ECO:0000256" key="11">
    <source>
        <dbReference type="SAM" id="Phobius"/>
    </source>
</evidence>
<evidence type="ECO:0000256" key="3">
    <source>
        <dbReference type="ARBA" id="ARBA00021907"/>
    </source>
</evidence>
<evidence type="ECO:0000256" key="6">
    <source>
        <dbReference type="ARBA" id="ARBA00022692"/>
    </source>
</evidence>
<keyword evidence="15" id="KW-1185">Reference proteome</keyword>
<evidence type="ECO:0000256" key="9">
    <source>
        <dbReference type="ARBA" id="ARBA00023306"/>
    </source>
</evidence>
<comment type="similarity">
    <text evidence="2">Belongs to the ABC-4 integral membrane protein family. FtsX subfamily.</text>
</comment>
<evidence type="ECO:0000259" key="12">
    <source>
        <dbReference type="Pfam" id="PF02687"/>
    </source>
</evidence>
<dbReference type="InterPro" id="IPR004513">
    <property type="entry name" value="FtsX"/>
</dbReference>
<feature type="transmembrane region" description="Helical" evidence="11">
    <location>
        <begin position="16"/>
        <end position="39"/>
    </location>
</feature>
<comment type="subcellular location">
    <subcellularLocation>
        <location evidence="1">Cell membrane</location>
        <topology evidence="1">Multi-pass membrane protein</topology>
    </subcellularLocation>
</comment>
<keyword evidence="6 11" id="KW-0812">Transmembrane</keyword>
<dbReference type="Gene3D" id="3.30.70.3040">
    <property type="match status" value="1"/>
</dbReference>
<evidence type="ECO:0000256" key="4">
    <source>
        <dbReference type="ARBA" id="ARBA00022475"/>
    </source>
</evidence>
<gene>
    <name evidence="14" type="ORF">QQA45_02395</name>
</gene>
<evidence type="ECO:0000313" key="15">
    <source>
        <dbReference type="Proteomes" id="UP001225134"/>
    </source>
</evidence>
<organism evidence="14 15">
    <name type="scientific">Sneathia sanguinegens</name>
    <dbReference type="NCBI Taxonomy" id="40543"/>
    <lineage>
        <taxon>Bacteria</taxon>
        <taxon>Fusobacteriati</taxon>
        <taxon>Fusobacteriota</taxon>
        <taxon>Fusobacteriia</taxon>
        <taxon>Fusobacteriales</taxon>
        <taxon>Leptotrichiaceae</taxon>
        <taxon>Sneathia</taxon>
    </lineage>
</organism>
<dbReference type="RefSeq" id="WP_285152726.1">
    <property type="nucleotide sequence ID" value="NZ_JASSPP010000003.1"/>
</dbReference>
<dbReference type="PANTHER" id="PTHR47755:SF1">
    <property type="entry name" value="CELL DIVISION PROTEIN FTSX"/>
    <property type="match status" value="1"/>
</dbReference>
<keyword evidence="5" id="KW-0132">Cell division</keyword>
<evidence type="ECO:0000256" key="5">
    <source>
        <dbReference type="ARBA" id="ARBA00022618"/>
    </source>
</evidence>
<sequence>MQDNKKYTKKLTDKGIILSAIITLTIVFVIVEFFAFALLNLKEYSSMQANTNQVIVYLNDLDENTKNNLSQKIIELPGVSSIRYESKEIALKIAAKELGVAIDESENPLNDAFFVYLNKSVKLDQLKTSLLNMPEISAVDFRTKALEKNINFSKGIDSLSVKVAVVSTVICLFMIYNIVSFSIKTRKKEIHEFLEEGVKAKVLKKTFFLESVAVIFLSTLISFGLYQLIRQLLVKNIKQILPSYTTTVSILEEASVAIVLFVAAIIISAIISFFAMNRYFKIKSLEKIIVEENDEKEDATSTEEIGDEDENNWEI</sequence>
<evidence type="ECO:0000313" key="14">
    <source>
        <dbReference type="EMBL" id="MDK9580367.1"/>
    </source>
</evidence>
<comment type="caution">
    <text evidence="14">The sequence shown here is derived from an EMBL/GenBank/DDBJ whole genome shotgun (WGS) entry which is preliminary data.</text>
</comment>
<feature type="domain" description="FtsX extracellular" evidence="13">
    <location>
        <begin position="53"/>
        <end position="139"/>
    </location>
</feature>
<dbReference type="PANTHER" id="PTHR47755">
    <property type="entry name" value="CELL DIVISION PROTEIN FTSX"/>
    <property type="match status" value="1"/>
</dbReference>
<feature type="transmembrane region" description="Helical" evidence="11">
    <location>
        <begin position="254"/>
        <end position="275"/>
    </location>
</feature>
<evidence type="ECO:0000256" key="1">
    <source>
        <dbReference type="ARBA" id="ARBA00004651"/>
    </source>
</evidence>
<accession>A0ABT7HJK9</accession>
<name>A0ABT7HJK9_9FUSO</name>
<evidence type="ECO:0000256" key="10">
    <source>
        <dbReference type="SAM" id="MobiDB-lite"/>
    </source>
</evidence>
<dbReference type="Pfam" id="PF02687">
    <property type="entry name" value="FtsX"/>
    <property type="match status" value="1"/>
</dbReference>
<proteinExistence type="inferred from homology"/>
<feature type="domain" description="ABC3 transporter permease C-terminal" evidence="12">
    <location>
        <begin position="163"/>
        <end position="282"/>
    </location>
</feature>
<dbReference type="Pfam" id="PF18075">
    <property type="entry name" value="FtsX_ECD"/>
    <property type="match status" value="1"/>
</dbReference>
<dbReference type="InterPro" id="IPR040690">
    <property type="entry name" value="FtsX_ECD"/>
</dbReference>
<keyword evidence="7 11" id="KW-1133">Transmembrane helix</keyword>
<protein>
    <recommendedName>
        <fullName evidence="3">Cell division protein FtsX</fullName>
    </recommendedName>
</protein>
<feature type="region of interest" description="Disordered" evidence="10">
    <location>
        <begin position="294"/>
        <end position="315"/>
    </location>
</feature>
<evidence type="ECO:0000256" key="2">
    <source>
        <dbReference type="ARBA" id="ARBA00007379"/>
    </source>
</evidence>
<dbReference type="Proteomes" id="UP001225134">
    <property type="component" value="Unassembled WGS sequence"/>
</dbReference>
<keyword evidence="8 11" id="KW-0472">Membrane</keyword>
<keyword evidence="9" id="KW-0131">Cell cycle</keyword>
<keyword evidence="4" id="KW-1003">Cell membrane</keyword>
<evidence type="ECO:0000256" key="8">
    <source>
        <dbReference type="ARBA" id="ARBA00023136"/>
    </source>
</evidence>
<evidence type="ECO:0000259" key="13">
    <source>
        <dbReference type="Pfam" id="PF18075"/>
    </source>
</evidence>
<feature type="transmembrane region" description="Helical" evidence="11">
    <location>
        <begin position="207"/>
        <end position="229"/>
    </location>
</feature>
<dbReference type="InterPro" id="IPR003838">
    <property type="entry name" value="ABC3_permease_C"/>
</dbReference>
<feature type="transmembrane region" description="Helical" evidence="11">
    <location>
        <begin position="159"/>
        <end position="179"/>
    </location>
</feature>
<reference evidence="14 15" key="1">
    <citation type="submission" date="2023-06" db="EMBL/GenBank/DDBJ databases">
        <title>Antibody response to the Sneathia vaginalis cytopathogenic toxin A during pregnancy.</title>
        <authorList>
            <person name="Mccoy Z.T."/>
            <person name="Serrano M.G."/>
            <person name="Spaine K."/>
            <person name="Edwards D.J."/>
            <person name="Buck G.A."/>
            <person name="Jefferson K."/>
        </authorList>
    </citation>
    <scope>NUCLEOTIDE SEQUENCE [LARGE SCALE GENOMIC DNA]</scope>
    <source>
        <strain evidence="14 15">CCUG 42621</strain>
    </source>
</reference>